<dbReference type="PATRIC" id="fig|1544416.3.peg.117"/>
<dbReference type="RefSeq" id="WP_055121381.1">
    <property type="nucleotide sequence ID" value="NZ_LKST01000001.1"/>
</dbReference>
<keyword evidence="1" id="KW-0472">Membrane</keyword>
<proteinExistence type="predicted"/>
<dbReference type="OrthoDB" id="5241933at2"/>
<comment type="caution">
    <text evidence="2">The sequence shown here is derived from an EMBL/GenBank/DDBJ whole genome shotgun (WGS) entry which is preliminary data.</text>
</comment>
<feature type="transmembrane region" description="Helical" evidence="1">
    <location>
        <begin position="339"/>
        <end position="358"/>
    </location>
</feature>
<dbReference type="EMBL" id="LKST01000001">
    <property type="protein sequence ID" value="KQB84984.1"/>
    <property type="molecule type" value="Genomic_DNA"/>
</dbReference>
<reference evidence="2 3" key="1">
    <citation type="submission" date="2015-10" db="EMBL/GenBank/DDBJ databases">
        <title>Corynebacteirum lowii and Corynebacterium oculi species nova, derived from human clinical disease and and emended description of Corynebacterium mastiditis.</title>
        <authorList>
            <person name="Bernard K."/>
            <person name="Pacheco A.L."/>
            <person name="Mcdougall C."/>
            <person name="Burtx T."/>
            <person name="Weibe D."/>
            <person name="Tyler S."/>
            <person name="Olson A.B."/>
            <person name="Cnockaert M."/>
            <person name="Eguchi H."/>
            <person name="Kuwahara T."/>
            <person name="Nakayama-Imaohji H."/>
            <person name="Boudewijins M."/>
            <person name="Van Hoecke F."/>
            <person name="Bernier A.-M."/>
            <person name="Vandamme P."/>
        </authorList>
    </citation>
    <scope>NUCLEOTIDE SEQUENCE [LARGE SCALE GENOMIC DNA]</scope>
    <source>
        <strain evidence="2 3">NML 130210</strain>
    </source>
</reference>
<dbReference type="AlphaFoldDB" id="A0A0Q1AEA7"/>
<feature type="transmembrane region" description="Helical" evidence="1">
    <location>
        <begin position="243"/>
        <end position="264"/>
    </location>
</feature>
<evidence type="ECO:0000313" key="3">
    <source>
        <dbReference type="Proteomes" id="UP000050517"/>
    </source>
</evidence>
<feature type="transmembrane region" description="Helical" evidence="1">
    <location>
        <begin position="276"/>
        <end position="298"/>
    </location>
</feature>
<protein>
    <submittedName>
        <fullName evidence="2">Uncharacterized protein</fullName>
    </submittedName>
</protein>
<gene>
    <name evidence="2" type="ORF">Cocul_00117</name>
</gene>
<feature type="transmembrane region" description="Helical" evidence="1">
    <location>
        <begin position="364"/>
        <end position="389"/>
    </location>
</feature>
<organism evidence="2 3">
    <name type="scientific">Corynebacterium oculi</name>
    <dbReference type="NCBI Taxonomy" id="1544416"/>
    <lineage>
        <taxon>Bacteria</taxon>
        <taxon>Bacillati</taxon>
        <taxon>Actinomycetota</taxon>
        <taxon>Actinomycetes</taxon>
        <taxon>Mycobacteriales</taxon>
        <taxon>Corynebacteriaceae</taxon>
        <taxon>Corynebacterium</taxon>
    </lineage>
</organism>
<dbReference type="STRING" id="1544416.Cocul_00117"/>
<keyword evidence="1" id="KW-0812">Transmembrane</keyword>
<keyword evidence="1" id="KW-1133">Transmembrane helix</keyword>
<feature type="transmembrane region" description="Helical" evidence="1">
    <location>
        <begin position="31"/>
        <end position="55"/>
    </location>
</feature>
<feature type="transmembrane region" description="Helical" evidence="1">
    <location>
        <begin position="175"/>
        <end position="197"/>
    </location>
</feature>
<sequence length="424" mass="46468">MSTKQTLSDHAGMTPAEATAYLRLKERGRNLWWYAALLSLGPSLVVFLLALLIGLQPTDKPIVQTAEVANSRLFYNAADPAWAGIILTFTVSLLIASSISLRNTRFQGRTHRTLTITDSEGKATHIDDVDTIDLRSQLTLFIACVLPIAHAFLTILALLWWFAPARSNDYSLAEVNIRLGVCWFLLVLGSVAATIMYQADTLNNLRRKGATAELVSAIKTQHGGDIQAVMRAGKRDQSSSQQVSRWLIMAVILGYAALVSVLYILTGQGWKYGPFWAVTLCALGVMIAVMGIICALWIEFALGLRRGDFLLYTPRSPIGSTFRLVHIPGKQPSSLHEALAGHLFWLPGVMTGFLFAFTLSDSEWVAVISIATALVCSFILYHTLGAALVRPRGGLLVFRRWVPGATHLTQANTRNTAEFLGRLG</sequence>
<evidence type="ECO:0000313" key="2">
    <source>
        <dbReference type="EMBL" id="KQB84984.1"/>
    </source>
</evidence>
<feature type="transmembrane region" description="Helical" evidence="1">
    <location>
        <begin position="140"/>
        <end position="163"/>
    </location>
</feature>
<accession>A0A0Q1AEA7</accession>
<feature type="transmembrane region" description="Helical" evidence="1">
    <location>
        <begin position="81"/>
        <end position="101"/>
    </location>
</feature>
<keyword evidence="3" id="KW-1185">Reference proteome</keyword>
<evidence type="ECO:0000256" key="1">
    <source>
        <dbReference type="SAM" id="Phobius"/>
    </source>
</evidence>
<dbReference type="Proteomes" id="UP000050517">
    <property type="component" value="Unassembled WGS sequence"/>
</dbReference>
<name>A0A0Q1AEA7_9CORY</name>